<dbReference type="CDD" id="cd03112">
    <property type="entry name" value="CobW-like"/>
    <property type="match status" value="1"/>
</dbReference>
<dbReference type="InterPro" id="IPR036627">
    <property type="entry name" value="CobW-likC_sf"/>
</dbReference>
<keyword evidence="2" id="KW-0378">Hydrolase</keyword>
<dbReference type="PANTHER" id="PTHR13748">
    <property type="entry name" value="COBW-RELATED"/>
    <property type="match status" value="1"/>
</dbReference>
<dbReference type="EMBL" id="JAGGKC010000010">
    <property type="protein sequence ID" value="MBP1918970.1"/>
    <property type="molecule type" value="Genomic_DNA"/>
</dbReference>
<dbReference type="InterPro" id="IPR051316">
    <property type="entry name" value="Zinc-reg_GTPase_activator"/>
</dbReference>
<keyword evidence="9" id="KW-1185">Reference proteome</keyword>
<sequence>MGRMHEHIHKDDKEGPTSKGPKVPVTVIGGFLGSGKTTHVNHLIKASNDTRVDVIVREFGSISIDDMLVHLPKDRVHVFPGVSMHHDPQLMLYGFLDTLYERYGKTFDSVLMESSGLDKPEDLVQLFFLGDVSKNYRLGSYIAIVSAEYGGLDLDEYRIAREQAALADVVIINKTDLADEAEVDKLEERIRGMNMMARIVRAKFGEVDPKMVTDIGLHEQLDEVYVRVKEGRRAFGMDDIRTIALTETRPMDKEKVNNWLQSLFMKDGTKMLRSKGFFNFQGFEDRFEFQAVRKTFHSKADRKWEDGEERKSVVVVIGEGLPDEKELQASFSECAYTG</sequence>
<protein>
    <submittedName>
        <fullName evidence="8">G3E family GTPase</fullName>
    </submittedName>
</protein>
<name>A0ABS4G350_9CLOT</name>
<dbReference type="RefSeq" id="WP_209459190.1">
    <property type="nucleotide sequence ID" value="NZ_JAGGKC010000010.1"/>
</dbReference>
<accession>A0ABS4G350</accession>
<gene>
    <name evidence="8" type="ORF">J2Z34_001455</name>
</gene>
<dbReference type="Pfam" id="PF07683">
    <property type="entry name" value="CobW_C"/>
    <property type="match status" value="1"/>
</dbReference>
<dbReference type="InterPro" id="IPR003495">
    <property type="entry name" value="CobW/HypB/UreG_nucleotide-bd"/>
</dbReference>
<feature type="region of interest" description="Disordered" evidence="6">
    <location>
        <begin position="1"/>
        <end position="21"/>
    </location>
</feature>
<evidence type="ECO:0000256" key="2">
    <source>
        <dbReference type="ARBA" id="ARBA00022801"/>
    </source>
</evidence>
<evidence type="ECO:0000256" key="1">
    <source>
        <dbReference type="ARBA" id="ARBA00022741"/>
    </source>
</evidence>
<feature type="domain" description="CobW C-terminal" evidence="7">
    <location>
        <begin position="240"/>
        <end position="335"/>
    </location>
</feature>
<comment type="catalytic activity">
    <reaction evidence="5">
        <text>GTP + H2O = GDP + phosphate + H(+)</text>
        <dbReference type="Rhea" id="RHEA:19669"/>
        <dbReference type="ChEBI" id="CHEBI:15377"/>
        <dbReference type="ChEBI" id="CHEBI:15378"/>
        <dbReference type="ChEBI" id="CHEBI:37565"/>
        <dbReference type="ChEBI" id="CHEBI:43474"/>
        <dbReference type="ChEBI" id="CHEBI:58189"/>
    </reaction>
    <physiologicalReaction direction="left-to-right" evidence="5">
        <dbReference type="Rhea" id="RHEA:19670"/>
    </physiologicalReaction>
</comment>
<comment type="similarity">
    <text evidence="4">Belongs to the SIMIBI class G3E GTPase family. ZNG1 subfamily.</text>
</comment>
<evidence type="ECO:0000256" key="6">
    <source>
        <dbReference type="SAM" id="MobiDB-lite"/>
    </source>
</evidence>
<evidence type="ECO:0000256" key="5">
    <source>
        <dbReference type="ARBA" id="ARBA00049117"/>
    </source>
</evidence>
<comment type="caution">
    <text evidence="8">The sequence shown here is derived from an EMBL/GenBank/DDBJ whole genome shotgun (WGS) entry which is preliminary data.</text>
</comment>
<dbReference type="PANTHER" id="PTHR13748:SF62">
    <property type="entry name" value="COBW DOMAIN-CONTAINING PROTEIN"/>
    <property type="match status" value="1"/>
</dbReference>
<evidence type="ECO:0000256" key="3">
    <source>
        <dbReference type="ARBA" id="ARBA00023186"/>
    </source>
</evidence>
<dbReference type="InterPro" id="IPR027417">
    <property type="entry name" value="P-loop_NTPase"/>
</dbReference>
<dbReference type="SUPFAM" id="SSF90002">
    <property type="entry name" value="Hypothetical protein YjiA, C-terminal domain"/>
    <property type="match status" value="1"/>
</dbReference>
<keyword evidence="1" id="KW-0547">Nucleotide-binding</keyword>
<dbReference type="Gene3D" id="3.40.50.300">
    <property type="entry name" value="P-loop containing nucleotide triphosphate hydrolases"/>
    <property type="match status" value="1"/>
</dbReference>
<keyword evidence="3" id="KW-0143">Chaperone</keyword>
<dbReference type="SUPFAM" id="SSF52540">
    <property type="entry name" value="P-loop containing nucleoside triphosphate hydrolases"/>
    <property type="match status" value="1"/>
</dbReference>
<dbReference type="Pfam" id="PF02492">
    <property type="entry name" value="cobW"/>
    <property type="match status" value="1"/>
</dbReference>
<evidence type="ECO:0000256" key="4">
    <source>
        <dbReference type="ARBA" id="ARBA00034320"/>
    </source>
</evidence>
<organism evidence="8 9">
    <name type="scientific">Youngiibacter multivorans</name>
    <dbReference type="NCBI Taxonomy" id="937251"/>
    <lineage>
        <taxon>Bacteria</taxon>
        <taxon>Bacillati</taxon>
        <taxon>Bacillota</taxon>
        <taxon>Clostridia</taxon>
        <taxon>Eubacteriales</taxon>
        <taxon>Clostridiaceae</taxon>
        <taxon>Youngiibacter</taxon>
    </lineage>
</organism>
<evidence type="ECO:0000313" key="8">
    <source>
        <dbReference type="EMBL" id="MBP1918970.1"/>
    </source>
</evidence>
<dbReference type="SMART" id="SM00833">
    <property type="entry name" value="CobW_C"/>
    <property type="match status" value="1"/>
</dbReference>
<dbReference type="InterPro" id="IPR011629">
    <property type="entry name" value="CobW-like_C"/>
</dbReference>
<evidence type="ECO:0000259" key="7">
    <source>
        <dbReference type="SMART" id="SM00833"/>
    </source>
</evidence>
<reference evidence="8 9" key="1">
    <citation type="submission" date="2021-03" db="EMBL/GenBank/DDBJ databases">
        <title>Genomic Encyclopedia of Type Strains, Phase IV (KMG-IV): sequencing the most valuable type-strain genomes for metagenomic binning, comparative biology and taxonomic classification.</title>
        <authorList>
            <person name="Goeker M."/>
        </authorList>
    </citation>
    <scope>NUCLEOTIDE SEQUENCE [LARGE SCALE GENOMIC DNA]</scope>
    <source>
        <strain evidence="8 9">DSM 6139</strain>
    </source>
</reference>
<proteinExistence type="inferred from homology"/>
<feature type="compositionally biased region" description="Basic and acidic residues" evidence="6">
    <location>
        <begin position="1"/>
        <end position="16"/>
    </location>
</feature>
<dbReference type="Gene3D" id="3.30.1220.10">
    <property type="entry name" value="CobW-like, C-terminal domain"/>
    <property type="match status" value="1"/>
</dbReference>
<dbReference type="Proteomes" id="UP001519271">
    <property type="component" value="Unassembled WGS sequence"/>
</dbReference>
<evidence type="ECO:0000313" key="9">
    <source>
        <dbReference type="Proteomes" id="UP001519271"/>
    </source>
</evidence>